<organism evidence="4 5">
    <name type="scientific">Frankliniella fusca</name>
    <dbReference type="NCBI Taxonomy" id="407009"/>
    <lineage>
        <taxon>Eukaryota</taxon>
        <taxon>Metazoa</taxon>
        <taxon>Ecdysozoa</taxon>
        <taxon>Arthropoda</taxon>
        <taxon>Hexapoda</taxon>
        <taxon>Insecta</taxon>
        <taxon>Pterygota</taxon>
        <taxon>Neoptera</taxon>
        <taxon>Paraneoptera</taxon>
        <taxon>Thysanoptera</taxon>
        <taxon>Terebrantia</taxon>
        <taxon>Thripoidea</taxon>
        <taxon>Thripidae</taxon>
        <taxon>Frankliniella</taxon>
    </lineage>
</organism>
<proteinExistence type="predicted"/>
<dbReference type="PANTHER" id="PTHR45946">
    <property type="entry name" value="HOMEOBOX PROTEIN ROUGH-RELATED"/>
    <property type="match status" value="1"/>
</dbReference>
<feature type="compositionally biased region" description="Basic residues" evidence="3">
    <location>
        <begin position="264"/>
        <end position="283"/>
    </location>
</feature>
<dbReference type="Proteomes" id="UP001219518">
    <property type="component" value="Unassembled WGS sequence"/>
</dbReference>
<evidence type="ECO:0000313" key="5">
    <source>
        <dbReference type="Proteomes" id="UP001219518"/>
    </source>
</evidence>
<dbReference type="GO" id="GO:0000978">
    <property type="term" value="F:RNA polymerase II cis-regulatory region sequence-specific DNA binding"/>
    <property type="evidence" value="ECO:0007669"/>
    <property type="project" value="TreeGrafter"/>
</dbReference>
<dbReference type="InterPro" id="IPR046327">
    <property type="entry name" value="HXA1/B1/D1"/>
</dbReference>
<protein>
    <submittedName>
        <fullName evidence="4">Homeotic protein labial</fullName>
    </submittedName>
</protein>
<evidence type="ECO:0000256" key="2">
    <source>
        <dbReference type="ARBA" id="ARBA00022473"/>
    </source>
</evidence>
<dbReference type="GO" id="GO:0005634">
    <property type="term" value="C:nucleus"/>
    <property type="evidence" value="ECO:0007669"/>
    <property type="project" value="UniProtKB-SubCell"/>
</dbReference>
<reference evidence="4" key="1">
    <citation type="submission" date="2021-07" db="EMBL/GenBank/DDBJ databases">
        <authorList>
            <person name="Catto M.A."/>
            <person name="Jacobson A."/>
            <person name="Kennedy G."/>
            <person name="Labadie P."/>
            <person name="Hunt B.G."/>
            <person name="Srinivasan R."/>
        </authorList>
    </citation>
    <scope>NUCLEOTIDE SEQUENCE</scope>
    <source>
        <strain evidence="4">PL_HMW_Pooled</strain>
        <tissue evidence="4">Head</tissue>
    </source>
</reference>
<keyword evidence="5" id="KW-1185">Reference proteome</keyword>
<feature type="compositionally biased region" description="Basic residues" evidence="3">
    <location>
        <begin position="161"/>
        <end position="178"/>
    </location>
</feature>
<comment type="caution">
    <text evidence="4">The sequence shown here is derived from an EMBL/GenBank/DDBJ whole genome shotgun (WGS) entry which is preliminary data.</text>
</comment>
<dbReference type="EMBL" id="JAHWGI010000026">
    <property type="protein sequence ID" value="KAK3907886.1"/>
    <property type="molecule type" value="Genomic_DNA"/>
</dbReference>
<feature type="compositionally biased region" description="Low complexity" evidence="3">
    <location>
        <begin position="107"/>
        <end position="122"/>
    </location>
</feature>
<name>A0AAE1GR31_9NEOP</name>
<feature type="region of interest" description="Disordered" evidence="3">
    <location>
        <begin position="354"/>
        <end position="384"/>
    </location>
</feature>
<sequence>MMTMNMYGCPPPDWGPAGLAPGACVGTGALGGSLAGPLAGHADRHDGYGDVPPHGYLGAAPAYYQYYPEYPQHQQQQQQHQGVGVITTDDGLSYTNLDYGPYGAPPGGTAAPAPGAAAAPVPSHQHHEVGGAQGPAGALKVEQPQPVFPPQDELYDPLGHVSHHNHHHHHHLHHHHNHHREDYGVPRTEGQQYLVQRPPVSPQFKEEYSSHQVGALSSPDAQQHPGGQHPGGQHPGGQPQGASSVPAQAQGVLGGEAPYSHLHLTPHHHHPHHHPHHHVHHQLQHQQPHQQGPLQQQQQQQQPQHHQQQQQQQQQQPSQQQAPPVPTYKWMQVKRNVPKPAGNVLDDCRGDIPNGVGPQEPPSIRSTKRKHHMRTTRTERRNHGAESPLLISAAGGSANGIVSFEELRACALCGQLRCQTYSPHPAPLRGPFIRQYTLSALAK</sequence>
<feature type="compositionally biased region" description="Low complexity" evidence="3">
    <location>
        <begin position="284"/>
        <end position="321"/>
    </location>
</feature>
<gene>
    <name evidence="4" type="ORF">KUF71_018522</name>
</gene>
<feature type="compositionally biased region" description="Gly residues" evidence="3">
    <location>
        <begin position="228"/>
        <end position="239"/>
    </location>
</feature>
<evidence type="ECO:0000313" key="4">
    <source>
        <dbReference type="EMBL" id="KAK3907886.1"/>
    </source>
</evidence>
<evidence type="ECO:0000256" key="3">
    <source>
        <dbReference type="SAM" id="MobiDB-lite"/>
    </source>
</evidence>
<feature type="compositionally biased region" description="Basic residues" evidence="3">
    <location>
        <begin position="366"/>
        <end position="375"/>
    </location>
</feature>
<comment type="subcellular location">
    <subcellularLocation>
        <location evidence="1">Nucleus</location>
    </subcellularLocation>
</comment>
<dbReference type="GO" id="GO:0000981">
    <property type="term" value="F:DNA-binding transcription factor activity, RNA polymerase II-specific"/>
    <property type="evidence" value="ECO:0007669"/>
    <property type="project" value="TreeGrafter"/>
</dbReference>
<accession>A0AAE1GR31</accession>
<dbReference type="AlphaFoldDB" id="A0AAE1GR31"/>
<keyword evidence="2" id="KW-0217">Developmental protein</keyword>
<feature type="region of interest" description="Disordered" evidence="3">
    <location>
        <begin position="103"/>
        <end position="184"/>
    </location>
</feature>
<dbReference type="PANTHER" id="PTHR45946:SF4">
    <property type="entry name" value="HOMEOBOX PROTEIN ROUGH-RELATED"/>
    <property type="match status" value="1"/>
</dbReference>
<evidence type="ECO:0000256" key="1">
    <source>
        <dbReference type="ARBA" id="ARBA00004123"/>
    </source>
</evidence>
<feature type="region of interest" description="Disordered" evidence="3">
    <location>
        <begin position="201"/>
        <end position="325"/>
    </location>
</feature>
<reference evidence="4" key="2">
    <citation type="journal article" date="2023" name="BMC Genomics">
        <title>Pest status, molecular evolution, and epigenetic factors derived from the genome assembly of Frankliniella fusca, a thysanopteran phytovirus vector.</title>
        <authorList>
            <person name="Catto M.A."/>
            <person name="Labadie P.E."/>
            <person name="Jacobson A.L."/>
            <person name="Kennedy G.G."/>
            <person name="Srinivasan R."/>
            <person name="Hunt B.G."/>
        </authorList>
    </citation>
    <scope>NUCLEOTIDE SEQUENCE</scope>
    <source>
        <strain evidence="4">PL_HMW_Pooled</strain>
    </source>
</reference>